<name>A0A2A6CY72_PRIPA</name>
<dbReference type="InterPro" id="IPR001841">
    <property type="entry name" value="Znf_RING"/>
</dbReference>
<dbReference type="Proteomes" id="UP000005239">
    <property type="component" value="Unassembled WGS sequence"/>
</dbReference>
<reference evidence="3" key="2">
    <citation type="submission" date="2022-06" db="UniProtKB">
        <authorList>
            <consortium name="EnsemblMetazoa"/>
        </authorList>
    </citation>
    <scope>IDENTIFICATION</scope>
    <source>
        <strain evidence="3">PS312</strain>
    </source>
</reference>
<reference evidence="4" key="1">
    <citation type="journal article" date="2008" name="Nat. Genet.">
        <title>The Pristionchus pacificus genome provides a unique perspective on nematode lifestyle and parasitism.</title>
        <authorList>
            <person name="Dieterich C."/>
            <person name="Clifton S.W."/>
            <person name="Schuster L.N."/>
            <person name="Chinwalla A."/>
            <person name="Delehaunty K."/>
            <person name="Dinkelacker I."/>
            <person name="Fulton L."/>
            <person name="Fulton R."/>
            <person name="Godfrey J."/>
            <person name="Minx P."/>
            <person name="Mitreva M."/>
            <person name="Roeseler W."/>
            <person name="Tian H."/>
            <person name="Witte H."/>
            <person name="Yang S.P."/>
            <person name="Wilson R.K."/>
            <person name="Sommer R.J."/>
        </authorList>
    </citation>
    <scope>NUCLEOTIDE SEQUENCE [LARGE SCALE GENOMIC DNA]</scope>
    <source>
        <strain evidence="4">PS312</strain>
    </source>
</reference>
<feature type="coiled-coil region" evidence="1">
    <location>
        <begin position="385"/>
        <end position="444"/>
    </location>
</feature>
<dbReference type="InterPro" id="IPR047243">
    <property type="entry name" value="RING-H2_BRAP2"/>
</dbReference>
<accession>A0A2A6CY72</accession>
<dbReference type="InterPro" id="IPR011422">
    <property type="entry name" value="BRAP2/ETP1_RRM"/>
</dbReference>
<feature type="compositionally biased region" description="Basic and acidic residues" evidence="2">
    <location>
        <begin position="545"/>
        <end position="565"/>
    </location>
</feature>
<protein>
    <submittedName>
        <fullName evidence="3">Brap-2</fullName>
    </submittedName>
</protein>
<feature type="compositionally biased region" description="Basic residues" evidence="2">
    <location>
        <begin position="578"/>
        <end position="587"/>
    </location>
</feature>
<dbReference type="PROSITE" id="PS50271">
    <property type="entry name" value="ZF_UBP"/>
    <property type="match status" value="1"/>
</dbReference>
<dbReference type="GO" id="GO:0006979">
    <property type="term" value="P:response to oxidative stress"/>
    <property type="evidence" value="ECO:0007669"/>
    <property type="project" value="EnsemblMetazoa"/>
</dbReference>
<organism evidence="3 4">
    <name type="scientific">Pristionchus pacificus</name>
    <name type="common">Parasitic nematode worm</name>
    <dbReference type="NCBI Taxonomy" id="54126"/>
    <lineage>
        <taxon>Eukaryota</taxon>
        <taxon>Metazoa</taxon>
        <taxon>Ecdysozoa</taxon>
        <taxon>Nematoda</taxon>
        <taxon>Chromadorea</taxon>
        <taxon>Rhabditida</taxon>
        <taxon>Rhabditina</taxon>
        <taxon>Diplogasteromorpha</taxon>
        <taxon>Diplogasteroidea</taxon>
        <taxon>Neodiplogasteridae</taxon>
        <taxon>Pristionchus</taxon>
    </lineage>
</organism>
<dbReference type="PROSITE" id="PS50089">
    <property type="entry name" value="ZF_RING_2"/>
    <property type="match status" value="1"/>
</dbReference>
<feature type="region of interest" description="Disordered" evidence="2">
    <location>
        <begin position="545"/>
        <end position="587"/>
    </location>
</feature>
<sequence>MTSVVIRLELSKGAPAIDFSDIAYEMSENVRAGSEPASSVKSTQPPQQQQQKSSTPPTGCSRDDAPLGRPSSRSGEKNRNFRGARTYSEVVVESYDRKDQAESSKADPKYLTFLSGQKRVEKTEGILHFYKRSNPRIDGIRMVCVLNISVHLSCQDILNFFSAALPSIERIKVIRDETPGMYMMLILFKSPEDAELFYSDFNDQQYNTLETDRCILLFVENMDILDESAVPDLVELPTCAVCLERMDDGVITIFCRHSFHAVCIQKCTDTICPICRCTQTPEAAAKQRCTACDQATDLWICLICGYVACGRYREAHAFRHFEETQHTFAQEVGGNRVWDYAGDNYVHRLVQAEQDGKLVAVERGPGVENDEKMEAVTLEYTCLLTNQLENQRRYYEAELSKVERARSNLEKMAIAQLEDVEAQLKRAVDECNKVRDELDASNKAKGAAEKKQQTAITKMNKASNGKGRRTGCTQGHTTGLRDIIKDRLSADLAEERSLNAIVRSDQEKWHKQVESLQKESAEQKEKYEREVTELREQLRDVMLHLEGGENLERQATEAGVTKEEMEQGMLEVPPAEKKKQRRRSNKK</sequence>
<evidence type="ECO:0000256" key="1">
    <source>
        <dbReference type="SAM" id="Coils"/>
    </source>
</evidence>
<feature type="compositionally biased region" description="Low complexity" evidence="2">
    <location>
        <begin position="41"/>
        <end position="58"/>
    </location>
</feature>
<dbReference type="SUPFAM" id="SSF57850">
    <property type="entry name" value="RING/U-box"/>
    <property type="match status" value="2"/>
</dbReference>
<dbReference type="EnsemblMetazoa" id="PPA07859.1">
    <property type="protein sequence ID" value="PPA07859.1"/>
    <property type="gene ID" value="WBGene00097413"/>
</dbReference>
<keyword evidence="4" id="KW-1185">Reference proteome</keyword>
<dbReference type="Pfam" id="PF00097">
    <property type="entry name" value="zf-C3HC4"/>
    <property type="match status" value="1"/>
</dbReference>
<dbReference type="GO" id="GO:0007265">
    <property type="term" value="P:Ras protein signal transduction"/>
    <property type="evidence" value="ECO:0000318"/>
    <property type="project" value="GO_Central"/>
</dbReference>
<dbReference type="GO" id="GO:0016567">
    <property type="term" value="P:protein ubiquitination"/>
    <property type="evidence" value="ECO:0000318"/>
    <property type="project" value="GO_Central"/>
</dbReference>
<dbReference type="CDD" id="cd12718">
    <property type="entry name" value="RRM_BRAP2"/>
    <property type="match status" value="1"/>
</dbReference>
<dbReference type="GO" id="GO:0061630">
    <property type="term" value="F:ubiquitin protein ligase activity"/>
    <property type="evidence" value="ECO:0000318"/>
    <property type="project" value="GO_Central"/>
</dbReference>
<dbReference type="InterPro" id="IPR035979">
    <property type="entry name" value="RBD_domain_sf"/>
</dbReference>
<dbReference type="InterPro" id="IPR013083">
    <property type="entry name" value="Znf_RING/FYVE/PHD"/>
</dbReference>
<dbReference type="GO" id="GO:0005737">
    <property type="term" value="C:cytoplasm"/>
    <property type="evidence" value="ECO:0000318"/>
    <property type="project" value="GO_Central"/>
</dbReference>
<proteinExistence type="predicted"/>
<dbReference type="PANTHER" id="PTHR24007:SF7">
    <property type="entry name" value="BRCA1-ASSOCIATED PROTEIN"/>
    <property type="match status" value="1"/>
</dbReference>
<dbReference type="PANTHER" id="PTHR24007">
    <property type="entry name" value="BRCA1-ASSOCIATED PROTEIN"/>
    <property type="match status" value="1"/>
</dbReference>
<dbReference type="GO" id="GO:0010628">
    <property type="term" value="P:positive regulation of gene expression"/>
    <property type="evidence" value="ECO:0007669"/>
    <property type="project" value="EnsemblMetazoa"/>
</dbReference>
<dbReference type="SUPFAM" id="SSF54928">
    <property type="entry name" value="RNA-binding domain, RBD"/>
    <property type="match status" value="1"/>
</dbReference>
<evidence type="ECO:0000256" key="2">
    <source>
        <dbReference type="SAM" id="MobiDB-lite"/>
    </source>
</evidence>
<dbReference type="InterPro" id="IPR034932">
    <property type="entry name" value="BRAP2_RRM"/>
</dbReference>
<feature type="region of interest" description="Disordered" evidence="2">
    <location>
        <begin position="30"/>
        <end position="82"/>
    </location>
</feature>
<dbReference type="InterPro" id="IPR001607">
    <property type="entry name" value="Znf_UBP"/>
</dbReference>
<dbReference type="GO" id="GO:0003676">
    <property type="term" value="F:nucleic acid binding"/>
    <property type="evidence" value="ECO:0007669"/>
    <property type="project" value="InterPro"/>
</dbReference>
<keyword evidence="1" id="KW-0175">Coiled coil</keyword>
<accession>A0A8R1U8R7</accession>
<evidence type="ECO:0000313" key="3">
    <source>
        <dbReference type="EnsemblMetazoa" id="PPA07859.1"/>
    </source>
</evidence>
<gene>
    <name evidence="3" type="primary">WBGene00097413</name>
</gene>
<dbReference type="InterPro" id="IPR018957">
    <property type="entry name" value="Znf_C3HC4_RING-type"/>
</dbReference>
<dbReference type="SMART" id="SM00184">
    <property type="entry name" value="RING"/>
    <property type="match status" value="1"/>
</dbReference>
<dbReference type="GO" id="GO:0008270">
    <property type="term" value="F:zinc ion binding"/>
    <property type="evidence" value="ECO:0007669"/>
    <property type="project" value="InterPro"/>
</dbReference>
<dbReference type="Pfam" id="PF02148">
    <property type="entry name" value="zf-UBP"/>
    <property type="match status" value="1"/>
</dbReference>
<dbReference type="Pfam" id="PF07576">
    <property type="entry name" value="BRAP2"/>
    <property type="match status" value="1"/>
</dbReference>
<feature type="coiled-coil region" evidence="1">
    <location>
        <begin position="506"/>
        <end position="544"/>
    </location>
</feature>
<dbReference type="Gene3D" id="3.30.40.10">
    <property type="entry name" value="Zinc/RING finger domain, C3HC4 (zinc finger)"/>
    <property type="match status" value="1"/>
</dbReference>
<dbReference type="AlphaFoldDB" id="A0A2A6CY72"/>
<dbReference type="SMART" id="SM00290">
    <property type="entry name" value="ZnF_UBP"/>
    <property type="match status" value="1"/>
</dbReference>
<dbReference type="OrthoDB" id="273556at2759"/>
<evidence type="ECO:0000313" key="4">
    <source>
        <dbReference type="Proteomes" id="UP000005239"/>
    </source>
</evidence>
<dbReference type="CDD" id="cd16457">
    <property type="entry name" value="RING-H2_BRAP2"/>
    <property type="match status" value="1"/>
</dbReference>